<comment type="caution">
    <text evidence="2">The sequence shown here is derived from an EMBL/GenBank/DDBJ whole genome shotgun (WGS) entry which is preliminary data.</text>
</comment>
<feature type="transmembrane region" description="Helical" evidence="1">
    <location>
        <begin position="46"/>
        <end position="67"/>
    </location>
</feature>
<dbReference type="Proteomes" id="UP001595912">
    <property type="component" value="Unassembled WGS sequence"/>
</dbReference>
<keyword evidence="3" id="KW-1185">Reference proteome</keyword>
<evidence type="ECO:0000256" key="1">
    <source>
        <dbReference type="SAM" id="Phobius"/>
    </source>
</evidence>
<dbReference type="RefSeq" id="WP_380123578.1">
    <property type="nucleotide sequence ID" value="NZ_JBHSIU010000054.1"/>
</dbReference>
<dbReference type="Gene3D" id="1.20.1250.20">
    <property type="entry name" value="MFS general substrate transporter like domains"/>
    <property type="match status" value="1"/>
</dbReference>
<keyword evidence="1" id="KW-0472">Membrane</keyword>
<name>A0ABV9W7X3_9ACTN</name>
<evidence type="ECO:0000313" key="3">
    <source>
        <dbReference type="Proteomes" id="UP001595912"/>
    </source>
</evidence>
<dbReference type="SUPFAM" id="SSF103473">
    <property type="entry name" value="MFS general substrate transporter"/>
    <property type="match status" value="1"/>
</dbReference>
<feature type="transmembrane region" description="Helical" evidence="1">
    <location>
        <begin position="358"/>
        <end position="378"/>
    </location>
</feature>
<sequence length="394" mass="38232">MLTLWAAVLGRPFAKALAVTNLLTRLSAGAVTLALVLLVEHERGSFGAAGIVAGVFAVGTSAGAPFIGRLVDRAGQTPVLLATAAVHGAALLGLALRPSAPLGVLVALAAVAGAARPPVAACMRGIWIAMLGEGPQLRASYRLESALLEIGFVAGPVVAGAVVAVGRPALGLILTAGLAALATTAFALLPPARAWRPPARASRGVLGPLRAPAILSLVGSRTALGVAIGALQVAAAAYATAGGRPGFAGVLLGGFAAGSLLGSLTPHLSPSSFGLLSAAMCAALAPLLLPVGLWWLAALFVLAGTPLAPLNAIAYELTDRAAPAGTGTEARMWTGTATAAGTALGSALAGAAVDGASARAAVAVALGGAAVAAVITLLSRRAVTVAAAAPLPTA</sequence>
<dbReference type="InterPro" id="IPR011701">
    <property type="entry name" value="MFS"/>
</dbReference>
<feature type="transmembrane region" description="Helical" evidence="1">
    <location>
        <begin position="213"/>
        <end position="239"/>
    </location>
</feature>
<reference evidence="3" key="1">
    <citation type="journal article" date="2019" name="Int. J. Syst. Evol. Microbiol.">
        <title>The Global Catalogue of Microorganisms (GCM) 10K type strain sequencing project: providing services to taxonomists for standard genome sequencing and annotation.</title>
        <authorList>
            <consortium name="The Broad Institute Genomics Platform"/>
            <consortium name="The Broad Institute Genome Sequencing Center for Infectious Disease"/>
            <person name="Wu L."/>
            <person name="Ma J."/>
        </authorList>
    </citation>
    <scope>NUCLEOTIDE SEQUENCE [LARGE SCALE GENOMIC DNA]</scope>
    <source>
        <strain evidence="3">CGMCC 4.7152</strain>
    </source>
</reference>
<dbReference type="PANTHER" id="PTHR23542:SF1">
    <property type="entry name" value="MAJOR FACILITATOR SUPERFAMILY (MFS) PROFILE DOMAIN-CONTAINING PROTEIN"/>
    <property type="match status" value="1"/>
</dbReference>
<gene>
    <name evidence="2" type="ORF">ACFPIJ_40370</name>
</gene>
<keyword evidence="1" id="KW-1133">Transmembrane helix</keyword>
<feature type="transmembrane region" description="Helical" evidence="1">
    <location>
        <begin position="172"/>
        <end position="192"/>
    </location>
</feature>
<feature type="transmembrane region" description="Helical" evidence="1">
    <location>
        <begin position="102"/>
        <end position="126"/>
    </location>
</feature>
<keyword evidence="1" id="KW-0812">Transmembrane</keyword>
<feature type="transmembrane region" description="Helical" evidence="1">
    <location>
        <begin position="271"/>
        <end position="289"/>
    </location>
</feature>
<dbReference type="InterPro" id="IPR036259">
    <property type="entry name" value="MFS_trans_sf"/>
</dbReference>
<dbReference type="PANTHER" id="PTHR23542">
    <property type="match status" value="1"/>
</dbReference>
<feature type="transmembrane region" description="Helical" evidence="1">
    <location>
        <begin position="79"/>
        <end position="96"/>
    </location>
</feature>
<organism evidence="2 3">
    <name type="scientific">Dactylosporangium cerinum</name>
    <dbReference type="NCBI Taxonomy" id="1434730"/>
    <lineage>
        <taxon>Bacteria</taxon>
        <taxon>Bacillati</taxon>
        <taxon>Actinomycetota</taxon>
        <taxon>Actinomycetes</taxon>
        <taxon>Micromonosporales</taxon>
        <taxon>Micromonosporaceae</taxon>
        <taxon>Dactylosporangium</taxon>
    </lineage>
</organism>
<feature type="transmembrane region" description="Helical" evidence="1">
    <location>
        <begin position="245"/>
        <end position="264"/>
    </location>
</feature>
<accession>A0ABV9W7X3</accession>
<dbReference type="EMBL" id="JBHSIU010000054">
    <property type="protein sequence ID" value="MFC5004070.1"/>
    <property type="molecule type" value="Genomic_DNA"/>
</dbReference>
<protein>
    <submittedName>
        <fullName evidence="2">MFS transporter</fullName>
    </submittedName>
</protein>
<evidence type="ECO:0000313" key="2">
    <source>
        <dbReference type="EMBL" id="MFC5004070.1"/>
    </source>
</evidence>
<feature type="transmembrane region" description="Helical" evidence="1">
    <location>
        <begin position="146"/>
        <end position="166"/>
    </location>
</feature>
<proteinExistence type="predicted"/>
<dbReference type="Pfam" id="PF07690">
    <property type="entry name" value="MFS_1"/>
    <property type="match status" value="1"/>
</dbReference>